<evidence type="ECO:0000313" key="3">
    <source>
        <dbReference type="EMBL" id="KGD75062.1"/>
    </source>
</evidence>
<dbReference type="eggNOG" id="COG4961">
    <property type="taxonomic scope" value="Bacteria"/>
</dbReference>
<dbReference type="EMBL" id="JPKR02000004">
    <property type="protein sequence ID" value="KGD75062.1"/>
    <property type="molecule type" value="Genomic_DNA"/>
</dbReference>
<keyword evidence="1" id="KW-1133">Transmembrane helix</keyword>
<protein>
    <recommendedName>
        <fullName evidence="2">TadE-like domain-containing protein</fullName>
    </recommendedName>
</protein>
<organism evidence="3 4">
    <name type="scientific">Tatumella morbirosei</name>
    <dbReference type="NCBI Taxonomy" id="642227"/>
    <lineage>
        <taxon>Bacteria</taxon>
        <taxon>Pseudomonadati</taxon>
        <taxon>Pseudomonadota</taxon>
        <taxon>Gammaproteobacteria</taxon>
        <taxon>Enterobacterales</taxon>
        <taxon>Erwiniaceae</taxon>
        <taxon>Tatumella</taxon>
    </lineage>
</organism>
<dbReference type="Pfam" id="PF07811">
    <property type="entry name" value="TadE"/>
    <property type="match status" value="1"/>
</dbReference>
<feature type="domain" description="TadE-like" evidence="2">
    <location>
        <begin position="24"/>
        <end position="66"/>
    </location>
</feature>
<evidence type="ECO:0000256" key="1">
    <source>
        <dbReference type="SAM" id="Phobius"/>
    </source>
</evidence>
<keyword evidence="1" id="KW-0472">Membrane</keyword>
<keyword evidence="1" id="KW-0812">Transmembrane</keyword>
<name>A0A095TEF6_9GAMM</name>
<dbReference type="AlphaFoldDB" id="A0A095TEF6"/>
<reference evidence="3" key="1">
    <citation type="submission" date="2014-12" db="EMBL/GenBank/DDBJ databases">
        <title>The draft genome of the Tatumella morbirosei type strain, LMG23360T isolated from pineapple rot.</title>
        <authorList>
            <person name="Smits T.H."/>
            <person name="Palmer M."/>
            <person name="Venter S.N."/>
            <person name="Duffy B."/>
            <person name="Steenkamp E.T."/>
            <person name="Chan W.Y."/>
            <person name="Coutinho T.A."/>
            <person name="Coetzee M.P."/>
            <person name="De Maayer P."/>
        </authorList>
    </citation>
    <scope>NUCLEOTIDE SEQUENCE [LARGE SCALE GENOMIC DNA]</scope>
    <source>
        <strain evidence="3">LMG 23360</strain>
    </source>
</reference>
<comment type="caution">
    <text evidence="3">The sequence shown here is derived from an EMBL/GenBank/DDBJ whole genome shotgun (WGS) entry which is preliminary data.</text>
</comment>
<gene>
    <name evidence="3" type="ORF">HA49_07270</name>
</gene>
<dbReference type="Proteomes" id="UP000029577">
    <property type="component" value="Unassembled WGS sequence"/>
</dbReference>
<dbReference type="InterPro" id="IPR012495">
    <property type="entry name" value="TadE-like_dom"/>
</dbReference>
<dbReference type="STRING" id="642227.HA49_07270"/>
<sequence>MLLPEQVMRTMIRMIKRLGNREHGSITLEFAFIFIIFVFFVFLIFEVCRYMYISASVDLTLAEAARITSRSEEIVDYPDLFARTVDEQSDLLSMFIDPDDFTLKITYCSSVSAAMTGNCSSGSGSKYPLAIYSASYRYQPLLFSYDDDDSSISQLLTSLNKPISRRLVYVQEYERGDQ</sequence>
<dbReference type="OrthoDB" id="6556407at2"/>
<evidence type="ECO:0000313" key="4">
    <source>
        <dbReference type="Proteomes" id="UP000029577"/>
    </source>
</evidence>
<proteinExistence type="predicted"/>
<keyword evidence="4" id="KW-1185">Reference proteome</keyword>
<feature type="transmembrane region" description="Helical" evidence="1">
    <location>
        <begin position="26"/>
        <end position="45"/>
    </location>
</feature>
<accession>A0A095TEF6</accession>
<evidence type="ECO:0000259" key="2">
    <source>
        <dbReference type="Pfam" id="PF07811"/>
    </source>
</evidence>